<protein>
    <submittedName>
        <fullName evidence="2">HNH endonuclease</fullName>
    </submittedName>
</protein>
<sequence>MIKNLRRAAAATAFALLPLVLTTPSQAAPAAPAAPLVPLAAETLSLAAAVSRLPVTTEDRTGYNRDSFRHWNAGLNPTDGCNTRAEVLIS</sequence>
<feature type="non-terminal residue" evidence="2">
    <location>
        <position position="90"/>
    </location>
</feature>
<evidence type="ECO:0000256" key="1">
    <source>
        <dbReference type="SAM" id="SignalP"/>
    </source>
</evidence>
<gene>
    <name evidence="2" type="ORF">ACFPRH_30420</name>
</gene>
<keyword evidence="2" id="KW-0540">Nuclease</keyword>
<evidence type="ECO:0000313" key="3">
    <source>
        <dbReference type="Proteomes" id="UP001596160"/>
    </source>
</evidence>
<keyword evidence="3" id="KW-1185">Reference proteome</keyword>
<name>A0ABW0ASY3_9ACTN</name>
<keyword evidence="2" id="KW-0378">Hydrolase</keyword>
<keyword evidence="1" id="KW-0732">Signal</keyword>
<feature type="signal peptide" evidence="1">
    <location>
        <begin position="1"/>
        <end position="27"/>
    </location>
</feature>
<comment type="caution">
    <text evidence="2">The sequence shown here is derived from an EMBL/GenBank/DDBJ whole genome shotgun (WGS) entry which is preliminary data.</text>
</comment>
<accession>A0ABW0ASY3</accession>
<reference evidence="3" key="1">
    <citation type="journal article" date="2019" name="Int. J. Syst. Evol. Microbiol.">
        <title>The Global Catalogue of Microorganisms (GCM) 10K type strain sequencing project: providing services to taxonomists for standard genome sequencing and annotation.</title>
        <authorList>
            <consortium name="The Broad Institute Genomics Platform"/>
            <consortium name="The Broad Institute Genome Sequencing Center for Infectious Disease"/>
            <person name="Wu L."/>
            <person name="Ma J."/>
        </authorList>
    </citation>
    <scope>NUCLEOTIDE SEQUENCE [LARGE SCALE GENOMIC DNA]</scope>
    <source>
        <strain evidence="3">PCU 266</strain>
    </source>
</reference>
<evidence type="ECO:0000313" key="2">
    <source>
        <dbReference type="EMBL" id="MFC5156036.1"/>
    </source>
</evidence>
<feature type="chain" id="PRO_5047225329" evidence="1">
    <location>
        <begin position="28"/>
        <end position="90"/>
    </location>
</feature>
<organism evidence="2 3">
    <name type="scientific">Streptomyces amakusaensis</name>
    <dbReference type="NCBI Taxonomy" id="67271"/>
    <lineage>
        <taxon>Bacteria</taxon>
        <taxon>Bacillati</taxon>
        <taxon>Actinomycetota</taxon>
        <taxon>Actinomycetes</taxon>
        <taxon>Kitasatosporales</taxon>
        <taxon>Streptomycetaceae</taxon>
        <taxon>Streptomyces</taxon>
    </lineage>
</organism>
<dbReference type="Proteomes" id="UP001596160">
    <property type="component" value="Unassembled WGS sequence"/>
</dbReference>
<dbReference type="GO" id="GO:0004519">
    <property type="term" value="F:endonuclease activity"/>
    <property type="evidence" value="ECO:0007669"/>
    <property type="project" value="UniProtKB-KW"/>
</dbReference>
<dbReference type="EMBL" id="JBHSKP010000029">
    <property type="protein sequence ID" value="MFC5156036.1"/>
    <property type="molecule type" value="Genomic_DNA"/>
</dbReference>
<proteinExistence type="predicted"/>
<keyword evidence="2" id="KW-0255">Endonuclease</keyword>